<feature type="chain" id="PRO_5004717761" evidence="1">
    <location>
        <begin position="17"/>
        <end position="902"/>
    </location>
</feature>
<accession>V4B416</accession>
<evidence type="ECO:0000313" key="2">
    <source>
        <dbReference type="EMBL" id="ESP05188.1"/>
    </source>
</evidence>
<dbReference type="EMBL" id="KB199650">
    <property type="protein sequence ID" value="ESP05188.1"/>
    <property type="molecule type" value="Genomic_DNA"/>
</dbReference>
<dbReference type="CTD" id="20235573"/>
<name>V4B416_LOTGI</name>
<dbReference type="AlphaFoldDB" id="V4B416"/>
<dbReference type="KEGG" id="lgi:LOTGIDRAFT_151996"/>
<gene>
    <name evidence="2" type="ORF">LOTGIDRAFT_151996</name>
</gene>
<dbReference type="RefSeq" id="XP_009043733.1">
    <property type="nucleotide sequence ID" value="XM_009045485.1"/>
</dbReference>
<dbReference type="Proteomes" id="UP000030746">
    <property type="component" value="Unassembled WGS sequence"/>
</dbReference>
<keyword evidence="1" id="KW-0732">Signal</keyword>
<protein>
    <submittedName>
        <fullName evidence="2">Uncharacterized protein</fullName>
    </submittedName>
</protein>
<feature type="signal peptide" evidence="1">
    <location>
        <begin position="1"/>
        <end position="16"/>
    </location>
</feature>
<proteinExistence type="predicted"/>
<organism evidence="2 3">
    <name type="scientific">Lottia gigantea</name>
    <name type="common">Giant owl limpet</name>
    <dbReference type="NCBI Taxonomy" id="225164"/>
    <lineage>
        <taxon>Eukaryota</taxon>
        <taxon>Metazoa</taxon>
        <taxon>Spiralia</taxon>
        <taxon>Lophotrochozoa</taxon>
        <taxon>Mollusca</taxon>
        <taxon>Gastropoda</taxon>
        <taxon>Patellogastropoda</taxon>
        <taxon>Lottioidea</taxon>
        <taxon>Lottiidae</taxon>
        <taxon>Lottia</taxon>
    </lineage>
</organism>
<dbReference type="HOGENOM" id="CLU_321401_0_0_1"/>
<dbReference type="OrthoDB" id="6142675at2759"/>
<reference evidence="2 3" key="1">
    <citation type="journal article" date="2013" name="Nature">
        <title>Insights into bilaterian evolution from three spiralian genomes.</title>
        <authorList>
            <person name="Simakov O."/>
            <person name="Marletaz F."/>
            <person name="Cho S.J."/>
            <person name="Edsinger-Gonzales E."/>
            <person name="Havlak P."/>
            <person name="Hellsten U."/>
            <person name="Kuo D.H."/>
            <person name="Larsson T."/>
            <person name="Lv J."/>
            <person name="Arendt D."/>
            <person name="Savage R."/>
            <person name="Osoegawa K."/>
            <person name="de Jong P."/>
            <person name="Grimwood J."/>
            <person name="Chapman J.A."/>
            <person name="Shapiro H."/>
            <person name="Aerts A."/>
            <person name="Otillar R.P."/>
            <person name="Terry A.Y."/>
            <person name="Boore J.L."/>
            <person name="Grigoriev I.V."/>
            <person name="Lindberg D.R."/>
            <person name="Seaver E.C."/>
            <person name="Weisblat D.A."/>
            <person name="Putnam N.H."/>
            <person name="Rokhsar D.S."/>
        </authorList>
    </citation>
    <scope>NUCLEOTIDE SEQUENCE [LARGE SCALE GENOMIC DNA]</scope>
</reference>
<evidence type="ECO:0000313" key="3">
    <source>
        <dbReference type="Proteomes" id="UP000030746"/>
    </source>
</evidence>
<evidence type="ECO:0000256" key="1">
    <source>
        <dbReference type="SAM" id="SignalP"/>
    </source>
</evidence>
<sequence length="902" mass="104466">MYFAILITILCGLSGARNQRGSQKLESESGATENYRDDTKDYFDTNKDLSASDIRLAFQNFKWTSRHDKEKPVKKNVTLNTVESFWSMYHHGNLQDASDSQTVLSCTENNIPQVDKNQFLGHANVENIQTWTEKLHTYPIVFGNVILNKVAKLSENLLPHEFIQLLVRIFSVSKEIFLVDSSIDSLMQSYFEAIWPRPKELVEEVCKAGKLMCYDIKQIQVWNEERFVLQVTIKNHQRQLHPHFCVQYQQGEDCYLEYSLNNTKVINQQNITLVENINDNYIPLDILLYHTVISEKCLEELLIKLLKKDLFDNDIRNIMLDGEYITYHSNWNGERQQDHEVNWVKTHVLKKTGTIKIPNEIITAEINKPSLINDSGPQVRTGVGKIQQSYYETIKDITDTVLTREEKQVQLGLLYLTESFEDPTRRAPRLRYRLQGIKPVTSKSQNNLKLRKRINDTFPLSSIVEKLQENRVLPGNNSNTIPLNHIEPNLRVSRNSVLNVLKNKVKLREKDLNTSHAPRPIFKKRNLLSISKHTKNSINRFLKSRKLIPGGERYSSHKSRKSSITNQKDFQNSGEEFDKLWSMVRKDIPHILGHTRKRDVLIYGEEAYCMLSCKLSMVYPLASIITIVPQQDNFKKCLNMGDNLPHRSNLVFHTKLDSSLINQIYSLPQMLDLQILGMDILTNMITTGHGFLLYLGKLLTQAKTTILELPSVYHLQQALDIVAQFKTIDHNNTTGIKYSVQGMIHQALQIVQADYYPVKIFNSRSYNNSIVLIQLNSFNKKIQTNCKGTDSSIMKYNYNSGVIIDQDLLQPGISLQYILILKLHPVARSSLFKEYLKLPIIRDMCPINILWSNQTLIHRQLQLQVDDISIIQQRVDDLKSEIKDEQFLFIDFNNNDYNKMTT</sequence>
<dbReference type="GeneID" id="20235573"/>
<keyword evidence="3" id="KW-1185">Reference proteome</keyword>